<proteinExistence type="predicted"/>
<name>D3W8L6_9BACT</name>
<dbReference type="AlphaFoldDB" id="D3W8L6"/>
<accession>D3W8L6</accession>
<evidence type="ECO:0000313" key="1">
    <source>
        <dbReference type="EMBL" id="ACX33965.1"/>
    </source>
</evidence>
<dbReference type="EMBL" id="GQ869385">
    <property type="protein sequence ID" value="ACX33965.1"/>
    <property type="molecule type" value="Genomic_DNA"/>
</dbReference>
<reference evidence="1" key="1">
    <citation type="journal article" date="2010" name="Appl. Environ. Microbiol.">
        <title>Expanding small-molecule functional metagenomics through parallel screening of broad-host-range cosmid environmental DNA libraries in diverse proteobacteria.</title>
        <authorList>
            <person name="Craig J.W."/>
            <person name="Chang F.Y."/>
            <person name="Kim J.H."/>
            <person name="Obiajulu S.C."/>
            <person name="Brady S.F."/>
        </authorList>
    </citation>
    <scope>NUCLEOTIDE SEQUENCE</scope>
</reference>
<protein>
    <submittedName>
        <fullName evidence="1">Uncharacterized protein</fullName>
    </submittedName>
</protein>
<sequence length="59" mass="6281">MFLRVNAPPRVWFVAALALVAMGLPSCGGSENPPLLWLAGINGSEINLHLIETGPPKPF</sequence>
<organism evidence="1">
    <name type="scientific">uncultured bacterium RM35</name>
    <dbReference type="NCBI Taxonomy" id="672207"/>
    <lineage>
        <taxon>Bacteria</taxon>
        <taxon>environmental samples</taxon>
    </lineage>
</organism>